<keyword evidence="2" id="KW-1185">Reference proteome</keyword>
<proteinExistence type="predicted"/>
<reference evidence="1" key="1">
    <citation type="submission" date="2023-05" db="EMBL/GenBank/DDBJ databases">
        <title>Nepenthes gracilis genome sequencing.</title>
        <authorList>
            <person name="Fukushima K."/>
        </authorList>
    </citation>
    <scope>NUCLEOTIDE SEQUENCE</scope>
    <source>
        <strain evidence="1">SING2019-196</strain>
    </source>
</reference>
<gene>
    <name evidence="1" type="ORF">Nepgr_000563</name>
</gene>
<dbReference type="EMBL" id="BSYO01000001">
    <property type="protein sequence ID" value="GMG98723.1"/>
    <property type="molecule type" value="Genomic_DNA"/>
</dbReference>
<organism evidence="1 2">
    <name type="scientific">Nepenthes gracilis</name>
    <name type="common">Slender pitcher plant</name>
    <dbReference type="NCBI Taxonomy" id="150966"/>
    <lineage>
        <taxon>Eukaryota</taxon>
        <taxon>Viridiplantae</taxon>
        <taxon>Streptophyta</taxon>
        <taxon>Embryophyta</taxon>
        <taxon>Tracheophyta</taxon>
        <taxon>Spermatophyta</taxon>
        <taxon>Magnoliopsida</taxon>
        <taxon>eudicotyledons</taxon>
        <taxon>Gunneridae</taxon>
        <taxon>Pentapetalae</taxon>
        <taxon>Caryophyllales</taxon>
        <taxon>Nepenthaceae</taxon>
        <taxon>Nepenthes</taxon>
    </lineage>
</organism>
<name>A0AAD3P349_NEPGR</name>
<evidence type="ECO:0000313" key="1">
    <source>
        <dbReference type="EMBL" id="GMG98723.1"/>
    </source>
</evidence>
<dbReference type="AlphaFoldDB" id="A0AAD3P349"/>
<evidence type="ECO:0000313" key="2">
    <source>
        <dbReference type="Proteomes" id="UP001279734"/>
    </source>
</evidence>
<dbReference type="Proteomes" id="UP001279734">
    <property type="component" value="Unassembled WGS sequence"/>
</dbReference>
<protein>
    <submittedName>
        <fullName evidence="1">Uncharacterized protein</fullName>
    </submittedName>
</protein>
<sequence>MRLLSLSRPPLLSAREKKKPFRSRDLVSSLSFAELTESAITTGLVVLPDWDPTFSAALTTSIPFVFGPVFAVDSTPSPVCFFTKFSSANFAIATRSCAWRRVGK</sequence>
<comment type="caution">
    <text evidence="1">The sequence shown here is derived from an EMBL/GenBank/DDBJ whole genome shotgun (WGS) entry which is preliminary data.</text>
</comment>
<accession>A0AAD3P349</accession>